<comment type="caution">
    <text evidence="1">The sequence shown here is derived from an EMBL/GenBank/DDBJ whole genome shotgun (WGS) entry which is preliminary data.</text>
</comment>
<accession>A0A9X1UED0</accession>
<sequence>MAVKQPLSRVLNECSRDAAHENRDAYAGSSCWMNFYQQHDGTSGDRTLSKLRETSASTRINSRFVGETRACPHKSDTSALHPTVAERPTSIFIGYAHTS</sequence>
<dbReference type="RefSeq" id="WP_237870437.1">
    <property type="nucleotide sequence ID" value="NZ_JAKLTY010000001.1"/>
</dbReference>
<keyword evidence="3" id="KW-1185">Reference proteome</keyword>
<dbReference type="EMBL" id="JAKLTY010000001">
    <property type="protein sequence ID" value="MCG2625277.1"/>
    <property type="molecule type" value="Genomic_DNA"/>
</dbReference>
<reference evidence="1" key="1">
    <citation type="submission" date="2022-01" db="EMBL/GenBank/DDBJ databases">
        <title>Genome sequnece data of strain Bradyrhizobium sp. nov.</title>
        <authorList>
            <person name="Zhang J."/>
        </authorList>
    </citation>
    <scope>NUCLEOTIDE SEQUENCE</scope>
    <source>
        <strain evidence="2">WYCCWR 12774</strain>
        <strain evidence="1">WYCCWR 13023</strain>
    </source>
</reference>
<evidence type="ECO:0000313" key="4">
    <source>
        <dbReference type="Proteomes" id="UP001139054"/>
    </source>
</evidence>
<protein>
    <submittedName>
        <fullName evidence="1">Uncharacterized protein</fullName>
    </submittedName>
</protein>
<organism evidence="1 4">
    <name type="scientific">Bradyrhizobium zhengyangense</name>
    <dbReference type="NCBI Taxonomy" id="2911009"/>
    <lineage>
        <taxon>Bacteria</taxon>
        <taxon>Pseudomonadati</taxon>
        <taxon>Pseudomonadota</taxon>
        <taxon>Alphaproteobacteria</taxon>
        <taxon>Hyphomicrobiales</taxon>
        <taxon>Nitrobacteraceae</taxon>
        <taxon>Bradyrhizobium</taxon>
    </lineage>
</organism>
<evidence type="ECO:0000313" key="2">
    <source>
        <dbReference type="EMBL" id="MCG2667346.1"/>
    </source>
</evidence>
<proteinExistence type="predicted"/>
<evidence type="ECO:0000313" key="3">
    <source>
        <dbReference type="Proteomes" id="UP001139012"/>
    </source>
</evidence>
<name>A0A9X1UED0_9BRAD</name>
<dbReference type="AlphaFoldDB" id="A0A9X1UED0"/>
<evidence type="ECO:0000313" key="1">
    <source>
        <dbReference type="EMBL" id="MCG2625277.1"/>
    </source>
</evidence>
<dbReference type="Proteomes" id="UP001139012">
    <property type="component" value="Unassembled WGS sequence"/>
</dbReference>
<dbReference type="Proteomes" id="UP001139054">
    <property type="component" value="Unassembled WGS sequence"/>
</dbReference>
<gene>
    <name evidence="2" type="ORF">L6637_10310</name>
    <name evidence="1" type="ORF">L6654_01475</name>
</gene>
<dbReference type="EMBL" id="JAKLUA010000002">
    <property type="protein sequence ID" value="MCG2667346.1"/>
    <property type="molecule type" value="Genomic_DNA"/>
</dbReference>